<dbReference type="AlphaFoldDB" id="A0AAE0J0A9"/>
<keyword evidence="3" id="KW-1185">Reference proteome</keyword>
<proteinExistence type="predicted"/>
<dbReference type="EMBL" id="JAUEPO010000002">
    <property type="protein sequence ID" value="KAK3334182.1"/>
    <property type="molecule type" value="Genomic_DNA"/>
</dbReference>
<reference evidence="2" key="1">
    <citation type="journal article" date="2023" name="Mol. Phylogenet. Evol.">
        <title>Genome-scale phylogeny and comparative genomics of the fungal order Sordariales.</title>
        <authorList>
            <person name="Hensen N."/>
            <person name="Bonometti L."/>
            <person name="Westerberg I."/>
            <person name="Brannstrom I.O."/>
            <person name="Guillou S."/>
            <person name="Cros-Aarteil S."/>
            <person name="Calhoun S."/>
            <person name="Haridas S."/>
            <person name="Kuo A."/>
            <person name="Mondo S."/>
            <person name="Pangilinan J."/>
            <person name="Riley R."/>
            <person name="LaButti K."/>
            <person name="Andreopoulos B."/>
            <person name="Lipzen A."/>
            <person name="Chen C."/>
            <person name="Yan M."/>
            <person name="Daum C."/>
            <person name="Ng V."/>
            <person name="Clum A."/>
            <person name="Steindorff A."/>
            <person name="Ohm R.A."/>
            <person name="Martin F."/>
            <person name="Silar P."/>
            <person name="Natvig D.O."/>
            <person name="Lalanne C."/>
            <person name="Gautier V."/>
            <person name="Ament-Velasquez S.L."/>
            <person name="Kruys A."/>
            <person name="Hutchinson M.I."/>
            <person name="Powell A.J."/>
            <person name="Barry K."/>
            <person name="Miller A.N."/>
            <person name="Grigoriev I.V."/>
            <person name="Debuchy R."/>
            <person name="Gladieux P."/>
            <person name="Hiltunen Thoren M."/>
            <person name="Johannesson H."/>
        </authorList>
    </citation>
    <scope>NUCLEOTIDE SEQUENCE</scope>
    <source>
        <strain evidence="2">SMH4131-1</strain>
    </source>
</reference>
<organism evidence="2 3">
    <name type="scientific">Cercophora scortea</name>
    <dbReference type="NCBI Taxonomy" id="314031"/>
    <lineage>
        <taxon>Eukaryota</taxon>
        <taxon>Fungi</taxon>
        <taxon>Dikarya</taxon>
        <taxon>Ascomycota</taxon>
        <taxon>Pezizomycotina</taxon>
        <taxon>Sordariomycetes</taxon>
        <taxon>Sordariomycetidae</taxon>
        <taxon>Sordariales</taxon>
        <taxon>Lasiosphaeriaceae</taxon>
        <taxon>Cercophora</taxon>
    </lineage>
</organism>
<sequence length="632" mass="70705">MESFQGPRHIYQPLQGNEIRVVKVRPFFPGDDMNRIEARLYHVPLDSSADFFALSYVWGDASQTQTISLDGHDFPVTNNLWWALFYIRARYDRNRKPHDSNLCPFTVEWDNKHGDDDWVSFAPCWWIDAICINQSDKLERSKQVPRMRDVYGMATRVAVWLGLDNFPRYKHAGQMVEAADANYTAVMLAKKPGEELSMDERARILQDLELSISLGELIDPLILTFSTNEGWYFGRIWTLQEVLVAREDPAVMIGQHTTTLARLNLLRGSLDVVVRQGGYSKFLVRGSLSGLGAAQLRDGTPPWRGVPKSSGKVEIDELRQFGLELYNLFATHSGRAATNPHDRIYGLLGLTSMPALPNHLTPDYGRPFQEVCYHYSKHLVQSTGFLDIFSFGVNRHDVGPSWVPTFALGSGGLQSTTTNSVTYSEDGRCMTVRGVQLGTAIAVHYEPALRSMDPMEAPPEGLVLSAWGDLVLAILQPAADLQSRTLHSVVEEWASHAFVRVLGGETDKLLHSLGEILDHCGGGKNLDTVVWSQDTRSCAQALDLLFQLGSHLLLGDGTVCHWPHQKGRQQEKPMIGDIVCAFRGTLGRTLLRPLQGTDGFSVQGPCWTFPISNITQTEEWFGGQTEILFNLY</sequence>
<dbReference type="InterPro" id="IPR052895">
    <property type="entry name" value="HetReg/Transcr_Mod"/>
</dbReference>
<dbReference type="Pfam" id="PF06985">
    <property type="entry name" value="HET"/>
    <property type="match status" value="1"/>
</dbReference>
<dbReference type="PANTHER" id="PTHR24148">
    <property type="entry name" value="ANKYRIN REPEAT DOMAIN-CONTAINING PROTEIN 39 HOMOLOG-RELATED"/>
    <property type="match status" value="1"/>
</dbReference>
<evidence type="ECO:0000313" key="3">
    <source>
        <dbReference type="Proteomes" id="UP001286456"/>
    </source>
</evidence>
<protein>
    <recommendedName>
        <fullName evidence="1">Heterokaryon incompatibility domain-containing protein</fullName>
    </recommendedName>
</protein>
<comment type="caution">
    <text evidence="2">The sequence shown here is derived from an EMBL/GenBank/DDBJ whole genome shotgun (WGS) entry which is preliminary data.</text>
</comment>
<dbReference type="PANTHER" id="PTHR24148:SF64">
    <property type="entry name" value="HETEROKARYON INCOMPATIBILITY DOMAIN-CONTAINING PROTEIN"/>
    <property type="match status" value="1"/>
</dbReference>
<reference evidence="2" key="2">
    <citation type="submission" date="2023-06" db="EMBL/GenBank/DDBJ databases">
        <authorList>
            <consortium name="Lawrence Berkeley National Laboratory"/>
            <person name="Haridas S."/>
            <person name="Hensen N."/>
            <person name="Bonometti L."/>
            <person name="Westerberg I."/>
            <person name="Brannstrom I.O."/>
            <person name="Guillou S."/>
            <person name="Cros-Aarteil S."/>
            <person name="Calhoun S."/>
            <person name="Kuo A."/>
            <person name="Mondo S."/>
            <person name="Pangilinan J."/>
            <person name="Riley R."/>
            <person name="Labutti K."/>
            <person name="Andreopoulos B."/>
            <person name="Lipzen A."/>
            <person name="Chen C."/>
            <person name="Yanf M."/>
            <person name="Daum C."/>
            <person name="Ng V."/>
            <person name="Clum A."/>
            <person name="Steindorff A."/>
            <person name="Ohm R."/>
            <person name="Martin F."/>
            <person name="Silar P."/>
            <person name="Natvig D."/>
            <person name="Lalanne C."/>
            <person name="Gautier V."/>
            <person name="Ament-Velasquez S.L."/>
            <person name="Kruys A."/>
            <person name="Hutchinson M.I."/>
            <person name="Powell A.J."/>
            <person name="Barry K."/>
            <person name="Miller A.N."/>
            <person name="Grigoriev I.V."/>
            <person name="Debuchy R."/>
            <person name="Gladieux P."/>
            <person name="Thoren M.H."/>
            <person name="Johannesson H."/>
        </authorList>
    </citation>
    <scope>NUCLEOTIDE SEQUENCE</scope>
    <source>
        <strain evidence="2">SMH4131-1</strain>
    </source>
</reference>
<accession>A0AAE0J0A9</accession>
<dbReference type="Proteomes" id="UP001286456">
    <property type="component" value="Unassembled WGS sequence"/>
</dbReference>
<dbReference type="InterPro" id="IPR010730">
    <property type="entry name" value="HET"/>
</dbReference>
<gene>
    <name evidence="2" type="ORF">B0T19DRAFT_148031</name>
</gene>
<evidence type="ECO:0000313" key="2">
    <source>
        <dbReference type="EMBL" id="KAK3334182.1"/>
    </source>
</evidence>
<name>A0AAE0J0A9_9PEZI</name>
<feature type="domain" description="Heterokaryon incompatibility" evidence="1">
    <location>
        <begin position="125"/>
        <end position="241"/>
    </location>
</feature>
<evidence type="ECO:0000259" key="1">
    <source>
        <dbReference type="Pfam" id="PF06985"/>
    </source>
</evidence>